<dbReference type="VEuPathDB" id="AmoebaDB:ACA1_011810"/>
<protein>
    <submittedName>
        <fullName evidence="2">AT hook motif domain containing protein</fullName>
    </submittedName>
</protein>
<dbReference type="Proteomes" id="UP000011083">
    <property type="component" value="Unassembled WGS sequence"/>
</dbReference>
<feature type="region of interest" description="Disordered" evidence="1">
    <location>
        <begin position="35"/>
        <end position="96"/>
    </location>
</feature>
<dbReference type="EMBL" id="KB007955">
    <property type="protein sequence ID" value="ELR18437.1"/>
    <property type="molecule type" value="Genomic_DNA"/>
</dbReference>
<sequence length="207" mass="22492">MASDCTNKACRLCRLSHTACDGRCVALGKPELCQDVEPKKRGRPPKHFPASTEGGWRMSKKQKTEVPPLPSTTAVSNPPSPDSSPTHSPRSSCADLGMHTTKQREGDALLKALLEEVRGTKQELKSEISVFYQTVERRLAQTEEKMNSILALLPFNAGGSSASPAHTSTSPSPQILSASMRADLTRQLPFLSDFNIESTACHSWSTI</sequence>
<evidence type="ECO:0000313" key="2">
    <source>
        <dbReference type="EMBL" id="ELR18437.1"/>
    </source>
</evidence>
<proteinExistence type="predicted"/>
<organism evidence="2 3">
    <name type="scientific">Acanthamoeba castellanii (strain ATCC 30010 / Neff)</name>
    <dbReference type="NCBI Taxonomy" id="1257118"/>
    <lineage>
        <taxon>Eukaryota</taxon>
        <taxon>Amoebozoa</taxon>
        <taxon>Discosea</taxon>
        <taxon>Longamoebia</taxon>
        <taxon>Centramoebida</taxon>
        <taxon>Acanthamoebidae</taxon>
        <taxon>Acanthamoeba</taxon>
    </lineage>
</organism>
<dbReference type="AlphaFoldDB" id="L8GZN7"/>
<evidence type="ECO:0000313" key="3">
    <source>
        <dbReference type="Proteomes" id="UP000011083"/>
    </source>
</evidence>
<dbReference type="GeneID" id="14919213"/>
<evidence type="ECO:0000256" key="1">
    <source>
        <dbReference type="SAM" id="MobiDB-lite"/>
    </source>
</evidence>
<dbReference type="KEGG" id="acan:ACA1_011810"/>
<reference evidence="2 3" key="1">
    <citation type="journal article" date="2013" name="Genome Biol.">
        <title>Genome of Acanthamoeba castellanii highlights extensive lateral gene transfer and early evolution of tyrosine kinase signaling.</title>
        <authorList>
            <person name="Clarke M."/>
            <person name="Lohan A.J."/>
            <person name="Liu B."/>
            <person name="Lagkouvardos I."/>
            <person name="Roy S."/>
            <person name="Zafar N."/>
            <person name="Bertelli C."/>
            <person name="Schilde C."/>
            <person name="Kianianmomeni A."/>
            <person name="Burglin T.R."/>
            <person name="Frech C."/>
            <person name="Turcotte B."/>
            <person name="Kopec K.O."/>
            <person name="Synnott J.M."/>
            <person name="Choo C."/>
            <person name="Paponov I."/>
            <person name="Finkler A."/>
            <person name="Soon Heng Tan C."/>
            <person name="Hutchins A.P."/>
            <person name="Weinmeier T."/>
            <person name="Rattei T."/>
            <person name="Chu J.S."/>
            <person name="Gimenez G."/>
            <person name="Irimia M."/>
            <person name="Rigden D.J."/>
            <person name="Fitzpatrick D.A."/>
            <person name="Lorenzo-Morales J."/>
            <person name="Bateman A."/>
            <person name="Chiu C.H."/>
            <person name="Tang P."/>
            <person name="Hegemann P."/>
            <person name="Fromm H."/>
            <person name="Raoult D."/>
            <person name="Greub G."/>
            <person name="Miranda-Saavedra D."/>
            <person name="Chen N."/>
            <person name="Nash P."/>
            <person name="Ginger M.L."/>
            <person name="Horn M."/>
            <person name="Schaap P."/>
            <person name="Caler L."/>
            <person name="Loftus B."/>
        </authorList>
    </citation>
    <scope>NUCLEOTIDE SEQUENCE [LARGE SCALE GENOMIC DNA]</scope>
    <source>
        <strain evidence="2 3">Neff</strain>
    </source>
</reference>
<gene>
    <name evidence="2" type="ORF">ACA1_011810</name>
</gene>
<keyword evidence="3" id="KW-1185">Reference proteome</keyword>
<accession>L8GZN7</accession>
<dbReference type="RefSeq" id="XP_004340469.1">
    <property type="nucleotide sequence ID" value="XM_004340421.1"/>
</dbReference>
<feature type="compositionally biased region" description="Low complexity" evidence="1">
    <location>
        <begin position="83"/>
        <end position="92"/>
    </location>
</feature>
<name>L8GZN7_ACACF</name>